<dbReference type="PANTHER" id="PTHR11675">
    <property type="entry name" value="N-ACETYLGALACTOSAMINYLTRANSFERASE"/>
    <property type="match status" value="1"/>
</dbReference>
<dbReference type="SUPFAM" id="SSF50370">
    <property type="entry name" value="Ricin B-like lectins"/>
    <property type="match status" value="1"/>
</dbReference>
<comment type="caution">
    <text evidence="14">The sequence shown here is derived from an EMBL/GenBank/DDBJ whole genome shotgun (WGS) entry which is preliminary data.</text>
</comment>
<dbReference type="GO" id="GO:0030246">
    <property type="term" value="F:carbohydrate binding"/>
    <property type="evidence" value="ECO:0007669"/>
    <property type="project" value="UniProtKB-KW"/>
</dbReference>
<dbReference type="Gene3D" id="2.80.10.50">
    <property type="match status" value="1"/>
</dbReference>
<keyword evidence="7 12" id="KW-1133">Transmembrane helix</keyword>
<evidence type="ECO:0000256" key="7">
    <source>
        <dbReference type="ARBA" id="ARBA00022989"/>
    </source>
</evidence>
<keyword evidence="6" id="KW-0735">Signal-anchor</keyword>
<comment type="subcellular location">
    <subcellularLocation>
        <location evidence="1">Golgi apparatus membrane</location>
        <topology evidence="1">Single-pass type II membrane protein</topology>
    </subcellularLocation>
</comment>
<dbReference type="InterPro" id="IPR045885">
    <property type="entry name" value="GalNAc-T"/>
</dbReference>
<evidence type="ECO:0000313" key="15">
    <source>
        <dbReference type="Proteomes" id="UP000221165"/>
    </source>
</evidence>
<dbReference type="EMBL" id="MIGC01004639">
    <property type="protein sequence ID" value="PHJ17834.1"/>
    <property type="molecule type" value="Genomic_DNA"/>
</dbReference>
<dbReference type="InterPro" id="IPR029044">
    <property type="entry name" value="Nucleotide-diphossugar_trans"/>
</dbReference>
<keyword evidence="3 14" id="KW-0808">Transferase</keyword>
<dbReference type="VEuPathDB" id="ToxoDB:CSUI_008343"/>
<dbReference type="AlphaFoldDB" id="A0A2C6KMY2"/>
<dbReference type="OrthoDB" id="416652at2759"/>
<proteinExistence type="inferred from homology"/>
<dbReference type="Proteomes" id="UP000221165">
    <property type="component" value="Unassembled WGS sequence"/>
</dbReference>
<dbReference type="GO" id="GO:0006493">
    <property type="term" value="P:protein O-linked glycosylation"/>
    <property type="evidence" value="ECO:0007669"/>
    <property type="project" value="TreeGrafter"/>
</dbReference>
<feature type="region of interest" description="Disordered" evidence="11">
    <location>
        <begin position="70"/>
        <end position="116"/>
    </location>
</feature>
<evidence type="ECO:0000256" key="6">
    <source>
        <dbReference type="ARBA" id="ARBA00022968"/>
    </source>
</evidence>
<dbReference type="GO" id="GO:0004653">
    <property type="term" value="F:polypeptide N-acetylgalactosaminyltransferase activity"/>
    <property type="evidence" value="ECO:0007669"/>
    <property type="project" value="TreeGrafter"/>
</dbReference>
<name>A0A2C6KMY2_9APIC</name>
<dbReference type="Pfam" id="PF02709">
    <property type="entry name" value="Glyco_transf_7C"/>
    <property type="match status" value="1"/>
</dbReference>
<evidence type="ECO:0000313" key="14">
    <source>
        <dbReference type="EMBL" id="PHJ17834.1"/>
    </source>
</evidence>
<evidence type="ECO:0000256" key="3">
    <source>
        <dbReference type="ARBA" id="ARBA00022679"/>
    </source>
</evidence>
<evidence type="ECO:0000256" key="9">
    <source>
        <dbReference type="ARBA" id="ARBA00023136"/>
    </source>
</evidence>
<feature type="domain" description="Ricin B lectin" evidence="13">
    <location>
        <begin position="508"/>
        <end position="624"/>
    </location>
</feature>
<dbReference type="SUPFAM" id="SSF53448">
    <property type="entry name" value="Nucleotide-diphospho-sugar transferases"/>
    <property type="match status" value="1"/>
</dbReference>
<dbReference type="GeneID" id="94431688"/>
<dbReference type="InterPro" id="IPR035992">
    <property type="entry name" value="Ricin_B-like_lectins"/>
</dbReference>
<dbReference type="InterPro" id="IPR027791">
    <property type="entry name" value="Galactosyl_T_C"/>
</dbReference>
<keyword evidence="15" id="KW-1185">Reference proteome</keyword>
<dbReference type="InterPro" id="IPR001173">
    <property type="entry name" value="Glyco_trans_2-like"/>
</dbReference>
<evidence type="ECO:0000256" key="10">
    <source>
        <dbReference type="ARBA" id="ARBA00023157"/>
    </source>
</evidence>
<keyword evidence="5" id="KW-0430">Lectin</keyword>
<evidence type="ECO:0000259" key="13">
    <source>
        <dbReference type="SMART" id="SM00458"/>
    </source>
</evidence>
<evidence type="ECO:0000256" key="12">
    <source>
        <dbReference type="SAM" id="Phobius"/>
    </source>
</evidence>
<keyword evidence="10" id="KW-1015">Disulfide bond</keyword>
<keyword evidence="9 12" id="KW-0472">Membrane</keyword>
<evidence type="ECO:0000256" key="11">
    <source>
        <dbReference type="SAM" id="MobiDB-lite"/>
    </source>
</evidence>
<dbReference type="SMART" id="SM00458">
    <property type="entry name" value="RICIN"/>
    <property type="match status" value="1"/>
</dbReference>
<keyword evidence="4 12" id="KW-0812">Transmembrane</keyword>
<dbReference type="PROSITE" id="PS50231">
    <property type="entry name" value="RICIN_B_LECTIN"/>
    <property type="match status" value="1"/>
</dbReference>
<dbReference type="InterPro" id="IPR000772">
    <property type="entry name" value="Ricin_B_lectin"/>
</dbReference>
<dbReference type="CDD" id="cd02510">
    <property type="entry name" value="pp-GalNAc-T"/>
    <property type="match status" value="1"/>
</dbReference>
<comment type="similarity">
    <text evidence="2">Belongs to the glycosyltransferase 2 family. GalNAc-T subfamily.</text>
</comment>
<dbReference type="PANTHER" id="PTHR11675:SF126">
    <property type="entry name" value="RICIN B LECTIN DOMAIN-CONTAINING PROTEIN"/>
    <property type="match status" value="1"/>
</dbReference>
<evidence type="ECO:0000256" key="5">
    <source>
        <dbReference type="ARBA" id="ARBA00022734"/>
    </source>
</evidence>
<dbReference type="Pfam" id="PF00535">
    <property type="entry name" value="Glycos_transf_2"/>
    <property type="match status" value="1"/>
</dbReference>
<feature type="transmembrane region" description="Helical" evidence="12">
    <location>
        <begin position="20"/>
        <end position="46"/>
    </location>
</feature>
<evidence type="ECO:0000256" key="4">
    <source>
        <dbReference type="ARBA" id="ARBA00022692"/>
    </source>
</evidence>
<dbReference type="GO" id="GO:0000139">
    <property type="term" value="C:Golgi membrane"/>
    <property type="evidence" value="ECO:0007669"/>
    <property type="project" value="UniProtKB-SubCell"/>
</dbReference>
<protein>
    <submittedName>
        <fullName evidence="14">Glycosyl transferase</fullName>
    </submittedName>
</protein>
<reference evidence="14 15" key="1">
    <citation type="journal article" date="2017" name="Int. J. Parasitol.">
        <title>The genome of the protozoan parasite Cystoisospora suis and a reverse vaccinology approach to identify vaccine candidates.</title>
        <authorList>
            <person name="Palmieri N."/>
            <person name="Shrestha A."/>
            <person name="Ruttkowski B."/>
            <person name="Beck T."/>
            <person name="Vogl C."/>
            <person name="Tomley F."/>
            <person name="Blake D.P."/>
            <person name="Joachim A."/>
        </authorList>
    </citation>
    <scope>NUCLEOTIDE SEQUENCE [LARGE SCALE GENOMIC DNA]</scope>
    <source>
        <strain evidence="14 15">Wien I</strain>
    </source>
</reference>
<organism evidence="14 15">
    <name type="scientific">Cystoisospora suis</name>
    <dbReference type="NCBI Taxonomy" id="483139"/>
    <lineage>
        <taxon>Eukaryota</taxon>
        <taxon>Sar</taxon>
        <taxon>Alveolata</taxon>
        <taxon>Apicomplexa</taxon>
        <taxon>Conoidasida</taxon>
        <taxon>Coccidia</taxon>
        <taxon>Eucoccidiorida</taxon>
        <taxon>Eimeriorina</taxon>
        <taxon>Sarcocystidae</taxon>
        <taxon>Cystoisospora</taxon>
    </lineage>
</organism>
<dbReference type="Gene3D" id="3.90.550.10">
    <property type="entry name" value="Spore Coat Polysaccharide Biosynthesis Protein SpsA, Chain A"/>
    <property type="match status" value="1"/>
</dbReference>
<dbReference type="Pfam" id="PF00652">
    <property type="entry name" value="Ricin_B_lectin"/>
    <property type="match status" value="1"/>
</dbReference>
<sequence>MHRGAPPAPTAPRLWARYLWVSVQLLLVAAGLCWIALNLAFLFGFLQPSELSRGSPSAVKASHALHNDIASSDSTRDAEALGSGAGPRPGEAVGDVAESEGGRDESALSGIQSPRPDRLHGILGIRADGTPAYVPGPPPPEGLNMPWALARGGGFNLFLSDHLPLDREAPDARHWACHHLRYPLESLPRASVIIVFYNEPFSTLMRSVHSVLNRTPAQLLQELILVDDGSTTDSIRQDGNQQLGNYLKYLPSKVRLVRHEVRKGIVGARMTGIRASRAPVFVILDSHIEVSPQWLEPLLLRIKEDPRRIVMPQIDGIDAETFKHIRGGIGCKLGFLWKLMEHSFEEHQMARLPPAEKNMGPTEFQTSPAMAGGLFAANREFFFEVGAYDEDFQYWGTENLELSFRLWQCGGFLECAPCSRVYHIFRKGGVGYSSPGDAITVNKMRTMLWMDEYADLAWRVLGRPRVDYGAESLERRREWKEKKGCKGFKWFMENVLPEADVVTLADVPYLGPLTNRKTGLCFDNNGSPSPGHWASLRPCHGGDTQTFMYFRKVGHIMPVNDDEACLEPSGRLEWCRGTNHFWWEVSESGQLVNRETTQCLSGFHDQLKMVECDDTDPYQIWTWQEYHPPETFRFPPTGRFRGG</sequence>
<accession>A0A2C6KMY2</accession>
<dbReference type="RefSeq" id="XP_067919548.1">
    <property type="nucleotide sequence ID" value="XM_068068477.1"/>
</dbReference>
<evidence type="ECO:0000256" key="1">
    <source>
        <dbReference type="ARBA" id="ARBA00004323"/>
    </source>
</evidence>
<evidence type="ECO:0000256" key="2">
    <source>
        <dbReference type="ARBA" id="ARBA00005680"/>
    </source>
</evidence>
<keyword evidence="8" id="KW-0333">Golgi apparatus</keyword>
<gene>
    <name evidence="14" type="ORF">CSUI_008343</name>
</gene>
<evidence type="ECO:0000256" key="8">
    <source>
        <dbReference type="ARBA" id="ARBA00023034"/>
    </source>
</evidence>